<dbReference type="RefSeq" id="WP_064545948.1">
    <property type="nucleotide sequence ID" value="NZ_LXEQ01000045.1"/>
</dbReference>
<keyword evidence="2" id="KW-1185">Reference proteome</keyword>
<evidence type="ECO:0000313" key="1">
    <source>
        <dbReference type="EMBL" id="OAT26706.1"/>
    </source>
</evidence>
<dbReference type="EMBL" id="LXEQ01000045">
    <property type="protein sequence ID" value="OAT26706.1"/>
    <property type="molecule type" value="Genomic_DNA"/>
</dbReference>
<organism evidence="1 2">
    <name type="scientific">Buttiauxella ferragutiae ATCC 51602</name>
    <dbReference type="NCBI Taxonomy" id="1354252"/>
    <lineage>
        <taxon>Bacteria</taxon>
        <taxon>Pseudomonadati</taxon>
        <taxon>Pseudomonadota</taxon>
        <taxon>Gammaproteobacteria</taxon>
        <taxon>Enterobacterales</taxon>
        <taxon>Enterobacteriaceae</taxon>
        <taxon>Buttiauxella</taxon>
    </lineage>
</organism>
<evidence type="ECO:0000313" key="2">
    <source>
        <dbReference type="Proteomes" id="UP000078407"/>
    </source>
</evidence>
<accession>A0ABX2W710</accession>
<proteinExistence type="predicted"/>
<gene>
    <name evidence="1" type="ORF">M976_02867</name>
</gene>
<reference evidence="1 2" key="1">
    <citation type="submission" date="2016-04" db="EMBL/GenBank/DDBJ databases">
        <title>ATOL: Assembling a taxonomically balanced genome-scale reconstruction of the evolutionary history of the Enterobacteriaceae.</title>
        <authorList>
            <person name="Plunkett G.III."/>
            <person name="Neeno-Eckwall E.C."/>
            <person name="Glasner J.D."/>
            <person name="Perna N.T."/>
        </authorList>
    </citation>
    <scope>NUCLEOTIDE SEQUENCE [LARGE SCALE GENOMIC DNA]</scope>
    <source>
        <strain evidence="1 2">ATCC 51602</strain>
    </source>
</reference>
<dbReference type="Proteomes" id="UP000078407">
    <property type="component" value="Unassembled WGS sequence"/>
</dbReference>
<name>A0ABX2W710_9ENTR</name>
<dbReference type="Gene3D" id="3.30.40.190">
    <property type="match status" value="1"/>
</dbReference>
<comment type="caution">
    <text evidence="1">The sequence shown here is derived from an EMBL/GenBank/DDBJ whole genome shotgun (WGS) entry which is preliminary data.</text>
</comment>
<protein>
    <submittedName>
        <fullName evidence="1">Phage protein</fullName>
    </submittedName>
</protein>
<sequence length="104" mass="11419">MSKKTTHKTKAEKQHLDSVAAFGSIVCRNLEPGDTPAEIHHCSSGTGLSVRAGHFHCMPLCLIRHRSGGYCVAIHEGRKSWERNFGIKLELLEEVNAELGLVAI</sequence>